<dbReference type="AlphaFoldDB" id="A0A6N2UJW2"/>
<feature type="compositionally biased region" description="Basic and acidic residues" evidence="1">
    <location>
        <begin position="291"/>
        <end position="303"/>
    </location>
</feature>
<name>A0A6N2UJW2_9FIRM</name>
<dbReference type="Pfam" id="PF05272">
    <property type="entry name" value="VapE-like_dom"/>
    <property type="match status" value="1"/>
</dbReference>
<sequence length="711" mass="79671">MKYDPQALGNIPAELVNLPRWVVWKLLPNNEPGKPPKKMPFDPKNGRPAKPDQPGTWGTFAQALEALQAGNYTGLGFELTGSGITGIDLDHVIDPSTGQMGEEARQIVDRLDSYTEISPSGTGVHILVKGHIPKDGKRNIPKGFEVYQGKRYLTVTGKPWGPLRPLQARQEALNWFYSAYFPDSGKAPETKPTAPTRAPTLDYLSVGLERDPAFSALWNGQRPTGDESSDDLALMNKLAYWCNRDEAAMVSAFLSSPYAAQKGRQHTKKMGRKDYLPRTARKAAQGCTETAADHDREFQERRLPAPASGGKAAVSPAPDDKPAKRPISLEVVKEALDAFGITVRHNQITNEMEITGLPPSYSQENAAAVLPVFLMDRLRAAHVTGCTIPVLEGYLFLVADEHRYNPVRELLENQDWDGVDRFPILYEILGVTDPAYHTFIRKWFIQCAAMACNSEKQPFGADGVLVLQGPQGIGKTRFFQVVAMRPDWFVDGATIDMDNKDSLIKSVSRWICELGELDNTVKKEQAALKAHITSPVDIIRAPYARAAAKRIRRTSYCGTVNPKDYLRDETGSRRFWTVPVERIDLDRLHSLSEAWLRQLWAQAHRCFAEAPNSFRLTGEERRWLEGNNQQFARPLPGEQEIRDLLDPGLSPSLWGWFKPSHIAQRVQGYKPTANQVGVIIRKLADELPGIEVRNTKTGRLYRLPIHKYYDE</sequence>
<reference evidence="4" key="1">
    <citation type="submission" date="2019-11" db="EMBL/GenBank/DDBJ databases">
        <authorList>
            <person name="Feng L."/>
        </authorList>
    </citation>
    <scope>NUCLEOTIDE SEQUENCE</scope>
    <source>
        <strain evidence="4">AundefinedLFYP135</strain>
    </source>
</reference>
<evidence type="ECO:0000259" key="3">
    <source>
        <dbReference type="Pfam" id="PF22763"/>
    </source>
</evidence>
<feature type="domain" description="Virulence-associated protein E-like" evidence="2">
    <location>
        <begin position="411"/>
        <end position="631"/>
    </location>
</feature>
<dbReference type="InterPro" id="IPR007936">
    <property type="entry name" value="VapE-like_dom"/>
</dbReference>
<evidence type="ECO:0000256" key="1">
    <source>
        <dbReference type="SAM" id="MobiDB-lite"/>
    </source>
</evidence>
<proteinExistence type="predicted"/>
<feature type="domain" description="NrS-1 polymerase-like HBD" evidence="3">
    <location>
        <begin position="228"/>
        <end position="290"/>
    </location>
</feature>
<dbReference type="Pfam" id="PF22763">
    <property type="entry name" value="NrS1-1_pol-like_HBD"/>
    <property type="match status" value="1"/>
</dbReference>
<feature type="region of interest" description="Disordered" evidence="1">
    <location>
        <begin position="262"/>
        <end position="324"/>
    </location>
</feature>
<accession>A0A6N2UJW2</accession>
<evidence type="ECO:0000313" key="4">
    <source>
        <dbReference type="EMBL" id="VYT17587.1"/>
    </source>
</evidence>
<dbReference type="InterPro" id="IPR054468">
    <property type="entry name" value="NrSPol-like_HBD"/>
</dbReference>
<feature type="region of interest" description="Disordered" evidence="1">
    <location>
        <begin position="32"/>
        <end position="54"/>
    </location>
</feature>
<protein>
    <submittedName>
        <fullName evidence="4">Virulence-associated protein E</fullName>
    </submittedName>
</protein>
<organism evidence="4">
    <name type="scientific">uncultured Anaerotruncus sp</name>
    <dbReference type="NCBI Taxonomy" id="905011"/>
    <lineage>
        <taxon>Bacteria</taxon>
        <taxon>Bacillati</taxon>
        <taxon>Bacillota</taxon>
        <taxon>Clostridia</taxon>
        <taxon>Eubacteriales</taxon>
        <taxon>Oscillospiraceae</taxon>
        <taxon>Anaerotruncus</taxon>
        <taxon>environmental samples</taxon>
    </lineage>
</organism>
<dbReference type="PANTHER" id="PTHR34985:SF1">
    <property type="entry name" value="SLR0554 PROTEIN"/>
    <property type="match status" value="1"/>
</dbReference>
<evidence type="ECO:0000259" key="2">
    <source>
        <dbReference type="Pfam" id="PF05272"/>
    </source>
</evidence>
<gene>
    <name evidence="4" type="ORF">AULFYP135_01959</name>
</gene>
<dbReference type="EMBL" id="CACRSL010000003">
    <property type="protein sequence ID" value="VYT17587.1"/>
    <property type="molecule type" value="Genomic_DNA"/>
</dbReference>
<dbReference type="PANTHER" id="PTHR34985">
    <property type="entry name" value="SLR0554 PROTEIN"/>
    <property type="match status" value="1"/>
</dbReference>